<evidence type="ECO:0000313" key="2">
    <source>
        <dbReference type="EMBL" id="TDO04683.1"/>
    </source>
</evidence>
<gene>
    <name evidence="2" type="ORF">DET52_10131</name>
</gene>
<dbReference type="EMBL" id="SNWI01000001">
    <property type="protein sequence ID" value="TDO04683.1"/>
    <property type="molecule type" value="Genomic_DNA"/>
</dbReference>
<organism evidence="2 3">
    <name type="scientific">Sunxiuqinia elliptica</name>
    <dbReference type="NCBI Taxonomy" id="655355"/>
    <lineage>
        <taxon>Bacteria</taxon>
        <taxon>Pseudomonadati</taxon>
        <taxon>Bacteroidota</taxon>
        <taxon>Bacteroidia</taxon>
        <taxon>Marinilabiliales</taxon>
        <taxon>Prolixibacteraceae</taxon>
        <taxon>Sunxiuqinia</taxon>
    </lineage>
</organism>
<name>A0A4R6H8E7_9BACT</name>
<dbReference type="Pfam" id="PF13568">
    <property type="entry name" value="OMP_b-brl_2"/>
    <property type="match status" value="1"/>
</dbReference>
<dbReference type="AlphaFoldDB" id="A0A4R6H8E7"/>
<feature type="domain" description="Outer membrane protein beta-barrel" evidence="1">
    <location>
        <begin position="25"/>
        <end position="196"/>
    </location>
</feature>
<comment type="caution">
    <text evidence="2">The sequence shown here is derived from an EMBL/GenBank/DDBJ whole genome shotgun (WGS) entry which is preliminary data.</text>
</comment>
<accession>A0A4R6H8E7</accession>
<dbReference type="InterPro" id="IPR025665">
    <property type="entry name" value="Beta-barrel_OMP_2"/>
</dbReference>
<reference evidence="2 3" key="1">
    <citation type="submission" date="2019-03" db="EMBL/GenBank/DDBJ databases">
        <title>Freshwater and sediment microbial communities from various areas in North America, analyzing microbe dynamics in response to fracking.</title>
        <authorList>
            <person name="Lamendella R."/>
        </authorList>
    </citation>
    <scope>NUCLEOTIDE SEQUENCE [LARGE SCALE GENOMIC DNA]</scope>
    <source>
        <strain evidence="2 3">114D</strain>
    </source>
</reference>
<proteinExistence type="predicted"/>
<dbReference type="RefSeq" id="WP_166642776.1">
    <property type="nucleotide sequence ID" value="NZ_SNWI01000001.1"/>
</dbReference>
<evidence type="ECO:0000313" key="3">
    <source>
        <dbReference type="Proteomes" id="UP000294848"/>
    </source>
</evidence>
<sequence>MKQRLWMLLVLLLGTIEGEAQLFDQYGVSLGATYATQDWDYKSSLYVPSIDYHLGMAAFLFAEKKLNKTFRLRPEIGYIQKGFVDNHEFVSGGPVVEVIDKNVVFHDLQLNLGLKLTPFATKLMPYGVLGIFGDYMLAYDDAVIREGKDGPEFDMYSSQIDDFKKSNFGGFVGLGLEFDEKLFCELTYSPALTNRFKDQGLQVKDHSFELKLGLKLAR</sequence>
<evidence type="ECO:0000259" key="1">
    <source>
        <dbReference type="Pfam" id="PF13568"/>
    </source>
</evidence>
<dbReference type="Proteomes" id="UP000294848">
    <property type="component" value="Unassembled WGS sequence"/>
</dbReference>
<protein>
    <submittedName>
        <fullName evidence="2">Outer membrane protein with beta-barrel domain</fullName>
    </submittedName>
</protein>